<feature type="domain" description="Myb-like" evidence="1">
    <location>
        <begin position="88"/>
        <end position="138"/>
    </location>
</feature>
<evidence type="ECO:0000259" key="2">
    <source>
        <dbReference type="PROSITE" id="PS51294"/>
    </source>
</evidence>
<feature type="domain" description="Myb-like" evidence="1">
    <location>
        <begin position="36"/>
        <end position="87"/>
    </location>
</feature>
<dbReference type="InterPro" id="IPR001005">
    <property type="entry name" value="SANT/Myb"/>
</dbReference>
<feature type="domain" description="HTH myb-type" evidence="2">
    <location>
        <begin position="44"/>
        <end position="91"/>
    </location>
</feature>
<dbReference type="GO" id="GO:0000981">
    <property type="term" value="F:DNA-binding transcription factor activity, RNA polymerase II-specific"/>
    <property type="evidence" value="ECO:0007669"/>
    <property type="project" value="TreeGrafter"/>
</dbReference>
<feature type="domain" description="HTH myb-type" evidence="2">
    <location>
        <begin position="94"/>
        <end position="141"/>
    </location>
</feature>
<protein>
    <recommendedName>
        <fullName evidence="4">Myb-like domain-containing protein</fullName>
    </recommendedName>
</protein>
<accession>A0A7S1TMY1</accession>
<dbReference type="InterPro" id="IPR017930">
    <property type="entry name" value="Myb_dom"/>
</dbReference>
<dbReference type="PROSITE" id="PS51294">
    <property type="entry name" value="HTH_MYB"/>
    <property type="match status" value="2"/>
</dbReference>
<dbReference type="GO" id="GO:0005634">
    <property type="term" value="C:nucleus"/>
    <property type="evidence" value="ECO:0007669"/>
    <property type="project" value="TreeGrafter"/>
</dbReference>
<evidence type="ECO:0000313" key="3">
    <source>
        <dbReference type="EMBL" id="CAD9241639.1"/>
    </source>
</evidence>
<proteinExistence type="predicted"/>
<dbReference type="PANTHER" id="PTHR45614:SF253">
    <property type="entry name" value="CHROMOSOME UNDETERMINED SCAFFOLD_38, WHOLE GENOME SHOTGUN SEQUENCE"/>
    <property type="match status" value="1"/>
</dbReference>
<dbReference type="CDD" id="cd00167">
    <property type="entry name" value="SANT"/>
    <property type="match status" value="1"/>
</dbReference>
<evidence type="ECO:0008006" key="4">
    <source>
        <dbReference type="Google" id="ProtNLM"/>
    </source>
</evidence>
<dbReference type="Gene3D" id="1.10.10.60">
    <property type="entry name" value="Homeodomain-like"/>
    <property type="match status" value="2"/>
</dbReference>
<dbReference type="EMBL" id="HBGI01005189">
    <property type="protein sequence ID" value="CAD9241639.1"/>
    <property type="molecule type" value="Transcribed_RNA"/>
</dbReference>
<dbReference type="AlphaFoldDB" id="A0A7S1TMY1"/>
<sequence length="154" mass="18185">MMADNRMKISFLLNKEPEQDALHGHALSKESDARAGRQSSRRYWSKHEDELLRSLVEKHGRGKWTLLAQQFDDRSACQLRCRWAYAVSNSRSQRPFTPEEDRFILEQYSLAGSRWTLIAGLMEDRLGNDVKNRIRLLERRRRRESGPIRVDRKS</sequence>
<dbReference type="InterPro" id="IPR009057">
    <property type="entry name" value="Homeodomain-like_sf"/>
</dbReference>
<reference evidence="3" key="1">
    <citation type="submission" date="2021-01" db="EMBL/GenBank/DDBJ databases">
        <authorList>
            <person name="Corre E."/>
            <person name="Pelletier E."/>
            <person name="Niang G."/>
            <person name="Scheremetjew M."/>
            <person name="Finn R."/>
            <person name="Kale V."/>
            <person name="Holt S."/>
            <person name="Cochrane G."/>
            <person name="Meng A."/>
            <person name="Brown T."/>
            <person name="Cohen L."/>
        </authorList>
    </citation>
    <scope>NUCLEOTIDE SEQUENCE</scope>
    <source>
        <strain evidence="3">CCMP3124</strain>
    </source>
</reference>
<dbReference type="GO" id="GO:0000978">
    <property type="term" value="F:RNA polymerase II cis-regulatory region sequence-specific DNA binding"/>
    <property type="evidence" value="ECO:0007669"/>
    <property type="project" value="TreeGrafter"/>
</dbReference>
<gene>
    <name evidence="3" type="ORF">EAUS1353_LOCUS3379</name>
</gene>
<organism evidence="3">
    <name type="scientific">Erythrolobus australicus</name>
    <dbReference type="NCBI Taxonomy" id="1077150"/>
    <lineage>
        <taxon>Eukaryota</taxon>
        <taxon>Rhodophyta</taxon>
        <taxon>Bangiophyceae</taxon>
        <taxon>Porphyridiales</taxon>
        <taxon>Porphyridiaceae</taxon>
        <taxon>Erythrolobus</taxon>
    </lineage>
</organism>
<dbReference type="InterPro" id="IPR050560">
    <property type="entry name" value="MYB_TF"/>
</dbReference>
<dbReference type="SUPFAM" id="SSF46689">
    <property type="entry name" value="Homeodomain-like"/>
    <property type="match status" value="1"/>
</dbReference>
<dbReference type="PROSITE" id="PS50090">
    <property type="entry name" value="MYB_LIKE"/>
    <property type="match status" value="2"/>
</dbReference>
<dbReference type="Pfam" id="PF13921">
    <property type="entry name" value="Myb_DNA-bind_6"/>
    <property type="match status" value="1"/>
</dbReference>
<name>A0A7S1TMY1_9RHOD</name>
<dbReference type="SMART" id="SM00717">
    <property type="entry name" value="SANT"/>
    <property type="match status" value="2"/>
</dbReference>
<dbReference type="PANTHER" id="PTHR45614">
    <property type="entry name" value="MYB PROTEIN-RELATED"/>
    <property type="match status" value="1"/>
</dbReference>
<evidence type="ECO:0000259" key="1">
    <source>
        <dbReference type="PROSITE" id="PS50090"/>
    </source>
</evidence>